<name>A0A812J474_9DINO</name>
<proteinExistence type="predicted"/>
<evidence type="ECO:0000256" key="1">
    <source>
        <dbReference type="SAM" id="Coils"/>
    </source>
</evidence>
<dbReference type="Proteomes" id="UP000604046">
    <property type="component" value="Unassembled WGS sequence"/>
</dbReference>
<accession>A0A812J474</accession>
<keyword evidence="5" id="KW-1185">Reference proteome</keyword>
<organism evidence="4 5">
    <name type="scientific">Symbiodinium natans</name>
    <dbReference type="NCBI Taxonomy" id="878477"/>
    <lineage>
        <taxon>Eukaryota</taxon>
        <taxon>Sar</taxon>
        <taxon>Alveolata</taxon>
        <taxon>Dinophyceae</taxon>
        <taxon>Suessiales</taxon>
        <taxon>Symbiodiniaceae</taxon>
        <taxon>Symbiodinium</taxon>
    </lineage>
</organism>
<dbReference type="InterPro" id="IPR025197">
    <property type="entry name" value="DUF4116"/>
</dbReference>
<feature type="region of interest" description="Disordered" evidence="2">
    <location>
        <begin position="1"/>
        <end position="37"/>
    </location>
</feature>
<feature type="region of interest" description="Disordered" evidence="2">
    <location>
        <begin position="312"/>
        <end position="363"/>
    </location>
</feature>
<reference evidence="4" key="1">
    <citation type="submission" date="2021-02" db="EMBL/GenBank/DDBJ databases">
        <authorList>
            <person name="Dougan E. K."/>
            <person name="Rhodes N."/>
            <person name="Thang M."/>
            <person name="Chan C."/>
        </authorList>
    </citation>
    <scope>NUCLEOTIDE SEQUENCE</scope>
</reference>
<feature type="domain" description="DUF4116" evidence="3">
    <location>
        <begin position="552"/>
        <end position="600"/>
    </location>
</feature>
<comment type="caution">
    <text evidence="4">The sequence shown here is derived from an EMBL/GenBank/DDBJ whole genome shotgun (WGS) entry which is preliminary data.</text>
</comment>
<dbReference type="Pfam" id="PF13475">
    <property type="entry name" value="DUF4116"/>
    <property type="match status" value="1"/>
</dbReference>
<evidence type="ECO:0000259" key="3">
    <source>
        <dbReference type="Pfam" id="PF13475"/>
    </source>
</evidence>
<dbReference type="AlphaFoldDB" id="A0A812J474"/>
<dbReference type="OrthoDB" id="445923at2759"/>
<feature type="coiled-coil region" evidence="1">
    <location>
        <begin position="262"/>
        <end position="289"/>
    </location>
</feature>
<evidence type="ECO:0000256" key="2">
    <source>
        <dbReference type="SAM" id="MobiDB-lite"/>
    </source>
</evidence>
<evidence type="ECO:0000313" key="5">
    <source>
        <dbReference type="Proteomes" id="UP000604046"/>
    </source>
</evidence>
<keyword evidence="1" id="KW-0175">Coiled coil</keyword>
<dbReference type="EMBL" id="CAJNDS010000347">
    <property type="protein sequence ID" value="CAE7195578.1"/>
    <property type="molecule type" value="Genomic_DNA"/>
</dbReference>
<gene>
    <name evidence="4" type="ORF">SNAT2548_LOCUS5411</name>
</gene>
<protein>
    <recommendedName>
        <fullName evidence="3">DUF4116 domain-containing protein</fullName>
    </recommendedName>
</protein>
<feature type="compositionally biased region" description="Polar residues" evidence="2">
    <location>
        <begin position="11"/>
        <end position="37"/>
    </location>
</feature>
<sequence length="1002" mass="111881">MTDAEGPKAESPTSRVASSENLKLQVESPTSRVASSENLKLKVERRTSREDLVSKVLSQDLAVSRGVKEVEESLCQQIRELRRSLEHSIEVVTGTTVSQKQSLEVVNAKLRVVEQRTIRHTSELKAVMKTVEKHGLSEDGMTPLRQQLADMETRAKSTRDNIDRLHSHVHASVARLDDEFQRLDQSLSGDVIRMELSTLNSHVQDLRRDHSNFTLWARPVMEELLPMPSQVRNIGEELVVLGNRQARCEDDVNKITRLGRILDDKVEVFDDLQRRMEELNANAQRVLGSQFAASVRCLGCREPIVTEEDSWAQRCRTPSPPRPTVVGAHFEPATPKTTPRRRPQSAGARLGDSGGSEERFKSATGQEKLVLTVPRVRNDFYSYAKTVGKADPGGFTGAVRGVSMAALAATCHIRRLDSADKLKSCSPVILACDSEKRGAKTTAASGDSAEVDLALRLEYARACEMSRKISDAVPGRKEASRGWIAGGTWSGQTGPATAFFTDDLLLRPGENVHNIGQALLMHSPEGAVLILQAATSSQPQALPHALAEQLQDKEIVRTAVEGQGKVLVFVPVELRDDESIVQAAVAQDGLALEYASARLRGKCEIVLAALGQNPEALCYVLPATRDDTRLIEFGCSRHPDLVAMVGDRLRPMALKMALARLRMFVEPVLKEMQVLWDHARPIFRKVNSLRDLQVAIDDPKAFLSSLRGRSDDLGTEWRIAELRPKLECQTSERGLFWEDMEPVLKSCSRKEMQSAEEDGRRFLDVLQEKMRGETARLLAVAQLRVPLKRVLPKGMEWQDVLPALLKIDTLKELQNAREAPDLLLWKLTKAQDWPPAGSYSFAALRPKLEPKLEEGIYWEDFVKALQVLNPEELAQAALSVYRFVQLLEIYPMDPAGRWWFIARVRRHIQAALEVQGNPWDEAVEMMQDMEPAFDLQPAIHHPEKMVERLAPGPRHLEFQPFEEEPADREVAVKGEKPLMFGFRVQGLGEGVEAIAAEAEEPP</sequence>
<evidence type="ECO:0000313" key="4">
    <source>
        <dbReference type="EMBL" id="CAE7195578.1"/>
    </source>
</evidence>